<keyword evidence="3 10" id="KW-0732">Signal</keyword>
<dbReference type="InterPro" id="IPR001461">
    <property type="entry name" value="Aspartic_peptidase_A1"/>
</dbReference>
<evidence type="ECO:0000256" key="5">
    <source>
        <dbReference type="ARBA" id="ARBA00022801"/>
    </source>
</evidence>
<evidence type="ECO:0000256" key="8">
    <source>
        <dbReference type="PIRSR" id="PIRSR601461-1"/>
    </source>
</evidence>
<dbReference type="InterPro" id="IPR033876">
    <property type="entry name" value="SAP-like"/>
</dbReference>
<evidence type="ECO:0000256" key="2">
    <source>
        <dbReference type="ARBA" id="ARBA00022670"/>
    </source>
</evidence>
<feature type="domain" description="Peptidase A1" evidence="11">
    <location>
        <begin position="71"/>
        <end position="390"/>
    </location>
</feature>
<feature type="signal peptide" evidence="10">
    <location>
        <begin position="1"/>
        <end position="20"/>
    </location>
</feature>
<name>A0A517LMQ3_9PEZI</name>
<dbReference type="PANTHER" id="PTHR47966">
    <property type="entry name" value="BETA-SITE APP-CLEAVING ENZYME, ISOFORM A-RELATED"/>
    <property type="match status" value="1"/>
</dbReference>
<dbReference type="Proteomes" id="UP000316270">
    <property type="component" value="Chromosome 16"/>
</dbReference>
<dbReference type="PRINTS" id="PR00792">
    <property type="entry name" value="PEPSIN"/>
</dbReference>
<evidence type="ECO:0000313" key="13">
    <source>
        <dbReference type="Proteomes" id="UP000316270"/>
    </source>
</evidence>
<sequence length="470" mass="48623">MLFSPSLLAATASLLSLTEAIGLNRRADGQARVVALDTTRKSTLLPASQRDRLRKRAGTVQVILDNESTLYFANVTMGTPGQSLRLDIDTGSSDLWANSADSDLCQQYAAECASSGTYSANSSSSYSYVNSEFAIRYADGSYAIGDYGKDTLDLGGTTLTGLQFGIGYNSTSSQGILGVGYESNEASISTTGKTYANVPRLLVSQGKIATAAYSLWLNDLDANTGSILFGGVDSDKYQGTLSTLPIIKESGNYQEFVIGLSSLSVASQSVFSNDPIPVLLDSGSSLTYLPTEYAQAIFQVLGARYDSQSGAAVVSCNLASSSSTVDFTFSGVTISVPMNELVIIDGYRRGQPVCILGISDAEGSTSVLGDTFLRSAYVVYDLANNQISLASTNFNSTSTNVQEISSGSSGIPGATQVANAVSTLAVATGGARNGGQPSVTAIGSSAWATPTVVPVGKVLAAAAAGFAFAL</sequence>
<dbReference type="Gene3D" id="2.40.70.10">
    <property type="entry name" value="Acid Proteases"/>
    <property type="match status" value="2"/>
</dbReference>
<dbReference type="AlphaFoldDB" id="A0A517LMQ3"/>
<keyword evidence="5 9" id="KW-0378">Hydrolase</keyword>
<evidence type="ECO:0000256" key="1">
    <source>
        <dbReference type="ARBA" id="ARBA00007447"/>
    </source>
</evidence>
<dbReference type="GO" id="GO:0004190">
    <property type="term" value="F:aspartic-type endopeptidase activity"/>
    <property type="evidence" value="ECO:0007669"/>
    <property type="project" value="UniProtKB-KW"/>
</dbReference>
<evidence type="ECO:0000256" key="10">
    <source>
        <dbReference type="SAM" id="SignalP"/>
    </source>
</evidence>
<feature type="chain" id="PRO_5021948397" description="Probable aspartic-type endopeptidase OPSB" evidence="10">
    <location>
        <begin position="21"/>
        <end position="470"/>
    </location>
</feature>
<dbReference type="OrthoDB" id="771136at2759"/>
<keyword evidence="2 9" id="KW-0645">Protease</keyword>
<gene>
    <name evidence="12" type="ORF">FKW77_004224</name>
</gene>
<dbReference type="EMBL" id="CP042200">
    <property type="protein sequence ID" value="QDS76912.1"/>
    <property type="molecule type" value="Genomic_DNA"/>
</dbReference>
<accession>A0A517LMQ3</accession>
<keyword evidence="4 9" id="KW-0064">Aspartyl protease</keyword>
<organism evidence="12 13">
    <name type="scientific">Venturia effusa</name>
    <dbReference type="NCBI Taxonomy" id="50376"/>
    <lineage>
        <taxon>Eukaryota</taxon>
        <taxon>Fungi</taxon>
        <taxon>Dikarya</taxon>
        <taxon>Ascomycota</taxon>
        <taxon>Pezizomycotina</taxon>
        <taxon>Dothideomycetes</taxon>
        <taxon>Pleosporomycetidae</taxon>
        <taxon>Venturiales</taxon>
        <taxon>Venturiaceae</taxon>
        <taxon>Venturia</taxon>
    </lineage>
</organism>
<evidence type="ECO:0000256" key="4">
    <source>
        <dbReference type="ARBA" id="ARBA00022750"/>
    </source>
</evidence>
<dbReference type="InterPro" id="IPR001969">
    <property type="entry name" value="Aspartic_peptidase_AS"/>
</dbReference>
<protein>
    <recommendedName>
        <fullName evidence="7">Probable aspartic-type endopeptidase OPSB</fullName>
    </recommendedName>
    <alternativeName>
        <fullName evidence="6">Probable aspartic-type endopeptidase opsB</fullName>
    </alternativeName>
</protein>
<feature type="active site" evidence="8">
    <location>
        <position position="281"/>
    </location>
</feature>
<proteinExistence type="inferred from homology"/>
<dbReference type="InterPro" id="IPR021109">
    <property type="entry name" value="Peptidase_aspartic_dom_sf"/>
</dbReference>
<keyword evidence="13" id="KW-1185">Reference proteome</keyword>
<feature type="active site" evidence="8">
    <location>
        <position position="89"/>
    </location>
</feature>
<reference evidence="12 13" key="1">
    <citation type="submission" date="2019-07" db="EMBL/GenBank/DDBJ databases">
        <title>Finished genome of Venturia effusa.</title>
        <authorList>
            <person name="Young C.A."/>
            <person name="Cox M.P."/>
            <person name="Ganley A.R.D."/>
            <person name="David W.J."/>
        </authorList>
    </citation>
    <scope>NUCLEOTIDE SEQUENCE [LARGE SCALE GENOMIC DNA]</scope>
    <source>
        <strain evidence="13">albino</strain>
    </source>
</reference>
<evidence type="ECO:0000259" key="11">
    <source>
        <dbReference type="PROSITE" id="PS51767"/>
    </source>
</evidence>
<comment type="similarity">
    <text evidence="1 9">Belongs to the peptidase A1 family.</text>
</comment>
<dbReference type="STRING" id="50376.A0A517LMQ3"/>
<dbReference type="FunFam" id="2.40.70.10:FF:000011">
    <property type="entry name" value="Aspartic protease"/>
    <property type="match status" value="1"/>
</dbReference>
<dbReference type="GO" id="GO:0006508">
    <property type="term" value="P:proteolysis"/>
    <property type="evidence" value="ECO:0007669"/>
    <property type="project" value="UniProtKB-KW"/>
</dbReference>
<evidence type="ECO:0000256" key="3">
    <source>
        <dbReference type="ARBA" id="ARBA00022729"/>
    </source>
</evidence>
<evidence type="ECO:0000256" key="7">
    <source>
        <dbReference type="ARBA" id="ARBA00068059"/>
    </source>
</evidence>
<dbReference type="Pfam" id="PF00026">
    <property type="entry name" value="Asp"/>
    <property type="match status" value="1"/>
</dbReference>
<dbReference type="PROSITE" id="PS00141">
    <property type="entry name" value="ASP_PROTEASE"/>
    <property type="match status" value="1"/>
</dbReference>
<dbReference type="PROSITE" id="PS51767">
    <property type="entry name" value="PEPTIDASE_A1"/>
    <property type="match status" value="1"/>
</dbReference>
<evidence type="ECO:0000256" key="6">
    <source>
        <dbReference type="ARBA" id="ARBA00067536"/>
    </source>
</evidence>
<evidence type="ECO:0000313" key="12">
    <source>
        <dbReference type="EMBL" id="QDS76912.1"/>
    </source>
</evidence>
<dbReference type="CDD" id="cd05474">
    <property type="entry name" value="SAP_like"/>
    <property type="match status" value="1"/>
</dbReference>
<dbReference type="PANTHER" id="PTHR47966:SF65">
    <property type="entry name" value="ASPARTIC-TYPE ENDOPEPTIDASE"/>
    <property type="match status" value="1"/>
</dbReference>
<evidence type="ECO:0000256" key="9">
    <source>
        <dbReference type="RuleBase" id="RU000454"/>
    </source>
</evidence>
<dbReference type="SUPFAM" id="SSF50630">
    <property type="entry name" value="Acid proteases"/>
    <property type="match status" value="1"/>
</dbReference>
<dbReference type="InterPro" id="IPR033121">
    <property type="entry name" value="PEPTIDASE_A1"/>
</dbReference>